<protein>
    <recommendedName>
        <fullName evidence="2">cGMP-dependent protein kinase</fullName>
        <ecNumber evidence="2">2.7.11.12</ecNumber>
    </recommendedName>
</protein>
<dbReference type="InterPro" id="IPR017441">
    <property type="entry name" value="Protein_kinase_ATP_BS"/>
</dbReference>
<accession>A0AAW1ISD6</accession>
<feature type="domain" description="Cyclic nucleotide-binding" evidence="15">
    <location>
        <begin position="524"/>
        <end position="639"/>
    </location>
</feature>
<evidence type="ECO:0000256" key="4">
    <source>
        <dbReference type="ARBA" id="ARBA00022535"/>
    </source>
</evidence>
<organism evidence="17 18">
    <name type="scientific">Popillia japonica</name>
    <name type="common">Japanese beetle</name>
    <dbReference type="NCBI Taxonomy" id="7064"/>
    <lineage>
        <taxon>Eukaryota</taxon>
        <taxon>Metazoa</taxon>
        <taxon>Ecdysozoa</taxon>
        <taxon>Arthropoda</taxon>
        <taxon>Hexapoda</taxon>
        <taxon>Insecta</taxon>
        <taxon>Pterygota</taxon>
        <taxon>Neoptera</taxon>
        <taxon>Endopterygota</taxon>
        <taxon>Coleoptera</taxon>
        <taxon>Polyphaga</taxon>
        <taxon>Scarabaeiformia</taxon>
        <taxon>Scarabaeidae</taxon>
        <taxon>Rutelinae</taxon>
        <taxon>Popillia</taxon>
    </lineage>
</organism>
<dbReference type="PROSITE" id="PS00107">
    <property type="entry name" value="PROTEIN_KINASE_ATP"/>
    <property type="match status" value="1"/>
</dbReference>
<dbReference type="InterPro" id="IPR000595">
    <property type="entry name" value="cNMP-bd_dom"/>
</dbReference>
<feature type="region of interest" description="Disordered" evidence="13">
    <location>
        <begin position="1059"/>
        <end position="1078"/>
    </location>
</feature>
<keyword evidence="7" id="KW-0418">Kinase</keyword>
<comment type="caution">
    <text evidence="17">The sequence shown here is derived from an EMBL/GenBank/DDBJ whole genome shotgun (WGS) entry which is preliminary data.</text>
</comment>
<keyword evidence="6 12" id="KW-0547">Nucleotide-binding</keyword>
<dbReference type="PROSITE" id="PS00108">
    <property type="entry name" value="PROTEIN_KINASE_ST"/>
    <property type="match status" value="1"/>
</dbReference>
<dbReference type="PROSITE" id="PS00888">
    <property type="entry name" value="CNMP_BINDING_1"/>
    <property type="match status" value="1"/>
</dbReference>
<dbReference type="EC" id="2.7.11.12" evidence="2"/>
<dbReference type="InterPro" id="IPR011009">
    <property type="entry name" value="Kinase-like_dom_sf"/>
</dbReference>
<dbReference type="PRINTS" id="PR00103">
    <property type="entry name" value="CAMPKINASE"/>
</dbReference>
<evidence type="ECO:0000256" key="1">
    <source>
        <dbReference type="ARBA" id="ARBA00006352"/>
    </source>
</evidence>
<feature type="compositionally biased region" description="Low complexity" evidence="13">
    <location>
        <begin position="133"/>
        <end position="147"/>
    </location>
</feature>
<evidence type="ECO:0000256" key="12">
    <source>
        <dbReference type="PROSITE-ProRule" id="PRU10141"/>
    </source>
</evidence>
<evidence type="ECO:0000256" key="5">
    <source>
        <dbReference type="ARBA" id="ARBA00022679"/>
    </source>
</evidence>
<dbReference type="Gene3D" id="2.60.120.10">
    <property type="entry name" value="Jelly Rolls"/>
    <property type="match status" value="2"/>
</dbReference>
<dbReference type="InterPro" id="IPR000719">
    <property type="entry name" value="Prot_kinase_dom"/>
</dbReference>
<dbReference type="Pfam" id="PF00027">
    <property type="entry name" value="cNMP_binding"/>
    <property type="match status" value="2"/>
</dbReference>
<dbReference type="InterPro" id="IPR018490">
    <property type="entry name" value="cNMP-bd_dom_sf"/>
</dbReference>
<keyword evidence="18" id="KW-1185">Reference proteome</keyword>
<feature type="domain" description="Protein kinase" evidence="14">
    <location>
        <begin position="781"/>
        <end position="1045"/>
    </location>
</feature>
<evidence type="ECO:0000259" key="16">
    <source>
        <dbReference type="PROSITE" id="PS51285"/>
    </source>
</evidence>
<feature type="compositionally biased region" description="Basic and acidic residues" evidence="13">
    <location>
        <begin position="189"/>
        <end position="199"/>
    </location>
</feature>
<dbReference type="InterPro" id="IPR018488">
    <property type="entry name" value="cNMP-bd_CS"/>
</dbReference>
<keyword evidence="8 12" id="KW-0067">ATP-binding</keyword>
<dbReference type="PROSITE" id="PS50042">
    <property type="entry name" value="CNMP_BINDING_3"/>
    <property type="match status" value="2"/>
</dbReference>
<dbReference type="SMART" id="SM00100">
    <property type="entry name" value="cNMP"/>
    <property type="match status" value="2"/>
</dbReference>
<keyword evidence="5" id="KW-0808">Transferase</keyword>
<feature type="compositionally biased region" description="Polar residues" evidence="13">
    <location>
        <begin position="284"/>
        <end position="320"/>
    </location>
</feature>
<comment type="catalytic activity">
    <reaction evidence="11">
        <text>L-seryl-[protein] + ATP = O-phospho-L-seryl-[protein] + ADP + H(+)</text>
        <dbReference type="Rhea" id="RHEA:17989"/>
        <dbReference type="Rhea" id="RHEA-COMP:9863"/>
        <dbReference type="Rhea" id="RHEA-COMP:11604"/>
        <dbReference type="ChEBI" id="CHEBI:15378"/>
        <dbReference type="ChEBI" id="CHEBI:29999"/>
        <dbReference type="ChEBI" id="CHEBI:30616"/>
        <dbReference type="ChEBI" id="CHEBI:83421"/>
        <dbReference type="ChEBI" id="CHEBI:456216"/>
        <dbReference type="EC" id="2.7.11.12"/>
    </reaction>
</comment>
<keyword evidence="9" id="KW-0142">cGMP-binding</keyword>
<dbReference type="EMBL" id="JASPKY010000580">
    <property type="protein sequence ID" value="KAK9692486.1"/>
    <property type="molecule type" value="Genomic_DNA"/>
</dbReference>
<evidence type="ECO:0000256" key="2">
    <source>
        <dbReference type="ARBA" id="ARBA00012428"/>
    </source>
</evidence>
<keyword evidence="4" id="KW-0140">cGMP</keyword>
<evidence type="ECO:0000256" key="8">
    <source>
        <dbReference type="ARBA" id="ARBA00022840"/>
    </source>
</evidence>
<evidence type="ECO:0000256" key="11">
    <source>
        <dbReference type="ARBA" id="ARBA00047462"/>
    </source>
</evidence>
<dbReference type="PROSITE" id="PS50011">
    <property type="entry name" value="PROTEIN_KINASE_DOM"/>
    <property type="match status" value="1"/>
</dbReference>
<dbReference type="SUPFAM" id="SSF51206">
    <property type="entry name" value="cAMP-binding domain-like"/>
    <property type="match status" value="2"/>
</dbReference>
<dbReference type="InterPro" id="IPR000961">
    <property type="entry name" value="AGC-kinase_C"/>
</dbReference>
<dbReference type="AlphaFoldDB" id="A0AAW1ISD6"/>
<dbReference type="Proteomes" id="UP001458880">
    <property type="component" value="Unassembled WGS sequence"/>
</dbReference>
<feature type="region of interest" description="Disordered" evidence="13">
    <location>
        <begin position="280"/>
        <end position="320"/>
    </location>
</feature>
<evidence type="ECO:0000256" key="3">
    <source>
        <dbReference type="ARBA" id="ARBA00022527"/>
    </source>
</evidence>
<reference evidence="17 18" key="1">
    <citation type="journal article" date="2024" name="BMC Genomics">
        <title>De novo assembly and annotation of Popillia japonica's genome with initial clues to its potential as an invasive pest.</title>
        <authorList>
            <person name="Cucini C."/>
            <person name="Boschi S."/>
            <person name="Funari R."/>
            <person name="Cardaioli E."/>
            <person name="Iannotti N."/>
            <person name="Marturano G."/>
            <person name="Paoli F."/>
            <person name="Bruttini M."/>
            <person name="Carapelli A."/>
            <person name="Frati F."/>
            <person name="Nardi F."/>
        </authorList>
    </citation>
    <scope>NUCLEOTIDE SEQUENCE [LARGE SCALE GENOMIC DNA]</scope>
    <source>
        <strain evidence="17">DMR45628</strain>
    </source>
</reference>
<evidence type="ECO:0000256" key="7">
    <source>
        <dbReference type="ARBA" id="ARBA00022777"/>
    </source>
</evidence>
<feature type="domain" description="Cyclic nucleotide-binding" evidence="15">
    <location>
        <begin position="642"/>
        <end position="740"/>
    </location>
</feature>
<dbReference type="Gene3D" id="1.10.510.10">
    <property type="entry name" value="Transferase(Phosphotransferase) domain 1"/>
    <property type="match status" value="1"/>
</dbReference>
<dbReference type="GO" id="GO:0030553">
    <property type="term" value="F:cGMP binding"/>
    <property type="evidence" value="ECO:0007669"/>
    <property type="project" value="UniProtKB-KW"/>
</dbReference>
<evidence type="ECO:0000256" key="10">
    <source>
        <dbReference type="ARBA" id="ARBA00047298"/>
    </source>
</evidence>
<dbReference type="InterPro" id="IPR008271">
    <property type="entry name" value="Ser/Thr_kinase_AS"/>
</dbReference>
<evidence type="ECO:0000256" key="9">
    <source>
        <dbReference type="ARBA" id="ARBA00022992"/>
    </source>
</evidence>
<proteinExistence type="inferred from homology"/>
<dbReference type="PANTHER" id="PTHR24353:SF144">
    <property type="match status" value="1"/>
</dbReference>
<feature type="region of interest" description="Disordered" evidence="13">
    <location>
        <begin position="397"/>
        <end position="417"/>
    </location>
</feature>
<evidence type="ECO:0000313" key="18">
    <source>
        <dbReference type="Proteomes" id="UP001458880"/>
    </source>
</evidence>
<dbReference type="PROSITE" id="PS00889">
    <property type="entry name" value="CNMP_BINDING_2"/>
    <property type="match status" value="1"/>
</dbReference>
<feature type="region of interest" description="Disordered" evidence="13">
    <location>
        <begin position="120"/>
        <end position="154"/>
    </location>
</feature>
<keyword evidence="3" id="KW-0723">Serine/threonine-protein kinase</keyword>
<dbReference type="CDD" id="cd00038">
    <property type="entry name" value="CAP_ED"/>
    <property type="match status" value="2"/>
</dbReference>
<dbReference type="Pfam" id="PF00069">
    <property type="entry name" value="Pkinase"/>
    <property type="match status" value="1"/>
</dbReference>
<dbReference type="InterPro" id="IPR035014">
    <property type="entry name" value="STKc_cGK"/>
</dbReference>
<sequence length="1078" mass="120702">MCSLRQGKAAFIIKEVVSVLPLYVSRTDNRFKTEDISWGNVRPSCSDRYIKHTQNFQFLNYLLLVKIVYYTKASISTISNEFVYTGKMFFRCCCCRRRKTYKTTPVGLIYPQKPVIKYPGTKTTTESVPQPNPTTTTNLSNNNNNDTQIESKSPEVIVTEPNLSLAYSVPIVNGGSALSNFNSGQSTDNSHKNSDNENHPILKEEEITSNVSEEVLTNSPLSSVNITDQNGSLSTQTTIVPNTIATTITSEESSINNKDKCVSQSAHSLTDKTVSYQEAVEPTASVSNSQEHVALNSNQSTPNIATTSSSNKSASQPTSIQAQANQLLKELKTVIGTTSKSSEITAINSSENQLNLIDSQPEDTFAVVKSIAESTQNLNNPNLQSLSEVSPISTADTTYLASDPNDQPSVIPENANDQTNDMIKISAEVDISDIVGTVPLNIRSSVSSQAPKPQQIKEENEQNSDSSDSSDTEISGTGVTFELTRREGIREAVAVDTKKEIPYYLKSDEDISHIKNAIASNDFLANVLTEESLNKVIGAMKERKISRGEVIIEEGEPGNNMYVSSRGTYEIYVKKKLYSTFSDKRVFGELAILYNSKRMATIRAVTDGKVWVLQRNVYQQILVQSAIKDFEQTLSFLRNVPLVNQLNDDSLSKIANLFKKEFFKTDTVIVEEGEPGDKFYIIRAGSVTITKKNEGKVSELGQGAFFGERALLKDDVRQATVLANAPGVECLTLTRPEFKNHFNDIISLPQKQDVNEQQKSGTRIVNPVPPNEYSNITLQELEKKATLGVGGFGRVELVQHRHNLKLTFALKYLKKIDMLQQDQVQHVFNEKDIQINCDTIFIVRLYKTFQDSKYLYFLMESCLGGDLWTYLQKRKGRMVPEIHARFYAACVLEAIAYLHERNYIYRDLKPENLLIDARGYIKLTDFGFAKSLKGASKTYTFAGTPEYVAPEIIYNRGHDKSIDYWALGILIFELLVGKSPFRTDDHTNMMTYNRILRGITSITFPPHVTKSATNLIKSLCRPLPTDRLGFDWEKLRNQSMKPPFVPKLSNNTDTKYFEKFSDDDDIPPPDETTTFDGF</sequence>
<evidence type="ECO:0000256" key="13">
    <source>
        <dbReference type="SAM" id="MobiDB-lite"/>
    </source>
</evidence>
<feature type="region of interest" description="Disordered" evidence="13">
    <location>
        <begin position="445"/>
        <end position="480"/>
    </location>
</feature>
<evidence type="ECO:0000259" key="14">
    <source>
        <dbReference type="PROSITE" id="PS50011"/>
    </source>
</evidence>
<dbReference type="PANTHER" id="PTHR24353">
    <property type="entry name" value="CYCLIC NUCLEOTIDE-DEPENDENT PROTEIN KINASE"/>
    <property type="match status" value="1"/>
</dbReference>
<gene>
    <name evidence="17" type="ORF">QE152_g35145</name>
</gene>
<comment type="similarity">
    <text evidence="1">Belongs to the protein kinase superfamily. AGC Ser/Thr protein kinase family. cGMP subfamily.</text>
</comment>
<dbReference type="GO" id="GO:0004692">
    <property type="term" value="F:cGMP-dependent protein kinase activity"/>
    <property type="evidence" value="ECO:0007669"/>
    <property type="project" value="UniProtKB-EC"/>
</dbReference>
<feature type="region of interest" description="Disordered" evidence="13">
    <location>
        <begin position="180"/>
        <end position="199"/>
    </location>
</feature>
<dbReference type="SMART" id="SM00220">
    <property type="entry name" value="S_TKc"/>
    <property type="match status" value="1"/>
</dbReference>
<dbReference type="CDD" id="cd05572">
    <property type="entry name" value="STKc_cGK"/>
    <property type="match status" value="1"/>
</dbReference>
<comment type="catalytic activity">
    <reaction evidence="10">
        <text>L-threonyl-[protein] + ATP = O-phospho-L-threonyl-[protein] + ADP + H(+)</text>
        <dbReference type="Rhea" id="RHEA:46608"/>
        <dbReference type="Rhea" id="RHEA-COMP:11060"/>
        <dbReference type="Rhea" id="RHEA-COMP:11605"/>
        <dbReference type="ChEBI" id="CHEBI:15378"/>
        <dbReference type="ChEBI" id="CHEBI:30013"/>
        <dbReference type="ChEBI" id="CHEBI:30616"/>
        <dbReference type="ChEBI" id="CHEBI:61977"/>
        <dbReference type="ChEBI" id="CHEBI:456216"/>
        <dbReference type="EC" id="2.7.11.12"/>
    </reaction>
</comment>
<dbReference type="GO" id="GO:0005524">
    <property type="term" value="F:ATP binding"/>
    <property type="evidence" value="ECO:0007669"/>
    <property type="project" value="UniProtKB-UniRule"/>
</dbReference>
<dbReference type="InterPro" id="IPR014710">
    <property type="entry name" value="RmlC-like_jellyroll"/>
</dbReference>
<evidence type="ECO:0000259" key="15">
    <source>
        <dbReference type="PROSITE" id="PS50042"/>
    </source>
</evidence>
<evidence type="ECO:0000313" key="17">
    <source>
        <dbReference type="EMBL" id="KAK9692486.1"/>
    </source>
</evidence>
<feature type="compositionally biased region" description="Polar residues" evidence="13">
    <location>
        <begin position="397"/>
        <end position="408"/>
    </location>
</feature>
<dbReference type="Gene3D" id="3.30.200.20">
    <property type="entry name" value="Phosphorylase Kinase, domain 1"/>
    <property type="match status" value="1"/>
</dbReference>
<dbReference type="SUPFAM" id="SSF56112">
    <property type="entry name" value="Protein kinase-like (PK-like)"/>
    <property type="match status" value="1"/>
</dbReference>
<evidence type="ECO:0000256" key="6">
    <source>
        <dbReference type="ARBA" id="ARBA00022741"/>
    </source>
</evidence>
<feature type="binding site" evidence="12">
    <location>
        <position position="811"/>
    </location>
    <ligand>
        <name>ATP</name>
        <dbReference type="ChEBI" id="CHEBI:30616"/>
    </ligand>
</feature>
<feature type="domain" description="AGC-kinase C-terminal" evidence="16">
    <location>
        <begin position="1028"/>
        <end position="1078"/>
    </location>
</feature>
<dbReference type="PROSITE" id="PS51285">
    <property type="entry name" value="AGC_KINASE_CTER"/>
    <property type="match status" value="1"/>
</dbReference>
<name>A0AAW1ISD6_POPJA</name>
<dbReference type="SMART" id="SM00133">
    <property type="entry name" value="S_TK_X"/>
    <property type="match status" value="1"/>
</dbReference>